<gene>
    <name evidence="2" type="ORF">GCM10023093_13590</name>
</gene>
<organism evidence="2 3">
    <name type="scientific">Nemorincola caseinilytica</name>
    <dbReference type="NCBI Taxonomy" id="2054315"/>
    <lineage>
        <taxon>Bacteria</taxon>
        <taxon>Pseudomonadati</taxon>
        <taxon>Bacteroidota</taxon>
        <taxon>Chitinophagia</taxon>
        <taxon>Chitinophagales</taxon>
        <taxon>Chitinophagaceae</taxon>
        <taxon>Nemorincola</taxon>
    </lineage>
</organism>
<dbReference type="InterPro" id="IPR054297">
    <property type="entry name" value="DUF7033"/>
</dbReference>
<comment type="caution">
    <text evidence="2">The sequence shown here is derived from an EMBL/GenBank/DDBJ whole genome shotgun (WGS) entry which is preliminary data.</text>
</comment>
<dbReference type="RefSeq" id="WP_345080541.1">
    <property type="nucleotide sequence ID" value="NZ_BAABFA010000009.1"/>
</dbReference>
<evidence type="ECO:0000313" key="2">
    <source>
        <dbReference type="EMBL" id="GAA4464021.1"/>
    </source>
</evidence>
<protein>
    <recommendedName>
        <fullName evidence="1">DUF7033 domain-containing protein</fullName>
    </recommendedName>
</protein>
<dbReference type="Proteomes" id="UP001500067">
    <property type="component" value="Unassembled WGS sequence"/>
</dbReference>
<dbReference type="EMBL" id="BAABFA010000009">
    <property type="protein sequence ID" value="GAA4464021.1"/>
    <property type="molecule type" value="Genomic_DNA"/>
</dbReference>
<dbReference type="Pfam" id="PF23019">
    <property type="entry name" value="DUF7033"/>
    <property type="match status" value="1"/>
</dbReference>
<evidence type="ECO:0000259" key="1">
    <source>
        <dbReference type="Pfam" id="PF23019"/>
    </source>
</evidence>
<keyword evidence="3" id="KW-1185">Reference proteome</keyword>
<name>A0ABP8NDI1_9BACT</name>
<reference evidence="3" key="1">
    <citation type="journal article" date="2019" name="Int. J. Syst. Evol. Microbiol.">
        <title>The Global Catalogue of Microorganisms (GCM) 10K type strain sequencing project: providing services to taxonomists for standard genome sequencing and annotation.</title>
        <authorList>
            <consortium name="The Broad Institute Genomics Platform"/>
            <consortium name="The Broad Institute Genome Sequencing Center for Infectious Disease"/>
            <person name="Wu L."/>
            <person name="Ma J."/>
        </authorList>
    </citation>
    <scope>NUCLEOTIDE SEQUENCE [LARGE SCALE GENOMIC DNA]</scope>
    <source>
        <strain evidence="3">JCM 32105</strain>
    </source>
</reference>
<evidence type="ECO:0000313" key="3">
    <source>
        <dbReference type="Proteomes" id="UP001500067"/>
    </source>
</evidence>
<dbReference type="CDD" id="cd10931">
    <property type="entry name" value="CE4_u7"/>
    <property type="match status" value="1"/>
</dbReference>
<proteinExistence type="predicted"/>
<sequence length="444" mass="51089">METIVVYSPHSSPRLAYVLDWLMRERWQLRYRMVHNRRDAEGHACIISYGEALPGSISIPAAGLLTRTGTAAEDPATGTWHNIPTLYATGDKGYTLPFDALSAMFYLLSRYEEYGPYTPDKHGRYPATASILHRQGILHRPVVDEWAHAIYLLMQETWKKDLPAQPFTFRPTYDIDMAYSHLYKGVRRIAGAYIRALLRIDIRQISLRTQVLKKKQKDPYDSFRWLRQLHKEYGFSPLYFVLSATRTTRFDKNIHPTHPAMVRIIKNLMRDGSIGIHPSYYSQQGDTLHREKSTLEQVAGRSTTISRQHYIRAVLPHTYRMLLHNNIADDHSMGYGSHLGFRAGTGSSFLWYDIEHEAVTTLRIHPFCFMDSTAHYEAGHTAAQAFEKLDAMCRILQRTGSTLITVFHNFSLGTDEEWKGWRAAYEHFMQQQAAGEGATYEPPL</sequence>
<accession>A0ABP8NDI1</accession>
<feature type="domain" description="DUF7033" evidence="1">
    <location>
        <begin position="96"/>
        <end position="181"/>
    </location>
</feature>
<dbReference type="Gene3D" id="3.20.20.370">
    <property type="entry name" value="Glycoside hydrolase/deacetylase"/>
    <property type="match status" value="1"/>
</dbReference>